<comment type="similarity">
    <text evidence="1">Belongs to the UbiD family.</text>
</comment>
<evidence type="ECO:0000256" key="1">
    <source>
        <dbReference type="ARBA" id="ARBA00010021"/>
    </source>
</evidence>
<gene>
    <name evidence="4" type="ORF">SAMN02927935_00062</name>
</gene>
<keyword evidence="5" id="KW-1185">Reference proteome</keyword>
<dbReference type="EMBL" id="FMUT01000002">
    <property type="protein sequence ID" value="SCX77653.1"/>
    <property type="molecule type" value="Genomic_DNA"/>
</dbReference>
<accession>A0A1G5AIH4</accession>
<organism evidence="4 5">
    <name type="scientific">Serratia nematodiphila</name>
    <dbReference type="NCBI Taxonomy" id="458197"/>
    <lineage>
        <taxon>Bacteria</taxon>
        <taxon>Pseudomonadati</taxon>
        <taxon>Pseudomonadota</taxon>
        <taxon>Gammaproteobacteria</taxon>
        <taxon>Enterobacterales</taxon>
        <taxon>Yersiniaceae</taxon>
        <taxon>Serratia</taxon>
    </lineage>
</organism>
<dbReference type="Gene3D" id="3.40.1670.10">
    <property type="entry name" value="UbiD C-terminal domain-like"/>
    <property type="match status" value="1"/>
</dbReference>
<dbReference type="PANTHER" id="PTHR30108:SF21">
    <property type="entry name" value="4-HYDROXYBENZOATE DECARBOXYLASE"/>
    <property type="match status" value="1"/>
</dbReference>
<dbReference type="InterPro" id="IPR049381">
    <property type="entry name" value="UbiD-like_C"/>
</dbReference>
<reference evidence="4 5" key="1">
    <citation type="submission" date="2016-10" db="EMBL/GenBank/DDBJ databases">
        <authorList>
            <person name="Varghese N."/>
            <person name="Submissions S."/>
        </authorList>
    </citation>
    <scope>NUCLEOTIDE SEQUENCE [LARGE SCALE GENOMIC DNA]</scope>
    <source>
        <strain evidence="4 5">CGMCC 1.6853</strain>
    </source>
</reference>
<dbReference type="RefSeq" id="WP_162180463.1">
    <property type="nucleotide sequence ID" value="NZ_CBCSIN010000001.1"/>
</dbReference>
<evidence type="ECO:0000259" key="2">
    <source>
        <dbReference type="Pfam" id="PF01977"/>
    </source>
</evidence>
<sequence>MLLPNDLRSALALLRQTGDEITLVKRSISPEVEMIEDFLDAYRQPGGSWFADEQPLRLYRRPTRGEFPVLMGMFGNRRRCRLFLDPYGRYSSEISNAQLLLQAASSPIAPRLLGGDKRNFRNVRKPAEILDLLPILRYLQDDPGPTVTLGLIYAHDNRTGAANYSYHRITFKEDSAVVSIDSRGHLQHMLSTHLARGERLPISVNIGLDPAIYLASTLTRPCLSYGSDELGVAGALRSNAVEVAPCRANTGRYIAHAEIVIEGMLSAEKEPEAAEVAGFSLPEYLGYRSPCGMATTLQVQAVSYRAGAIYQTLSGPGVEQSILLGLGQECSLLARLKTEGLERLFCRVAALPSGGGHLLTVLQVAKRACGDDLCVIEAAKRLLGEVPSLKNVLLVDEDVDPYSERDVLWAMSTRARLERDIHVSALLPGTSLDPSQLPLYGGSDANGFVNKCVVDCTVPFSSRRRFQRAF</sequence>
<dbReference type="InterPro" id="IPR048304">
    <property type="entry name" value="UbiD_Rift_dom"/>
</dbReference>
<protein>
    <submittedName>
        <fullName evidence="4">4-hydroxy-3-polyprenylbenzoate decarboxylase</fullName>
    </submittedName>
</protein>
<dbReference type="Proteomes" id="UP000183031">
    <property type="component" value="Unassembled WGS sequence"/>
</dbReference>
<dbReference type="SUPFAM" id="SSF50475">
    <property type="entry name" value="FMN-binding split barrel"/>
    <property type="match status" value="1"/>
</dbReference>
<dbReference type="Pfam" id="PF20696">
    <property type="entry name" value="UbiD_C"/>
    <property type="match status" value="1"/>
</dbReference>
<dbReference type="Pfam" id="PF01977">
    <property type="entry name" value="UbiD"/>
    <property type="match status" value="1"/>
</dbReference>
<feature type="domain" description="3-octaprenyl-4-hydroxybenzoate carboxy-lyase-like C-terminal" evidence="3">
    <location>
        <begin position="346"/>
        <end position="456"/>
    </location>
</feature>
<name>A0A1G5AIH4_9GAMM</name>
<dbReference type="SUPFAM" id="SSF143968">
    <property type="entry name" value="UbiD C-terminal domain-like"/>
    <property type="match status" value="1"/>
</dbReference>
<proteinExistence type="inferred from homology"/>
<feature type="domain" description="3-octaprenyl-4-hydroxybenzoate carboxy-lyase-like Rift-related" evidence="2">
    <location>
        <begin position="130"/>
        <end position="313"/>
    </location>
</feature>
<comment type="caution">
    <text evidence="4">The sequence shown here is derived from an EMBL/GenBank/DDBJ whole genome shotgun (WGS) entry which is preliminary data.</text>
</comment>
<evidence type="ECO:0000313" key="5">
    <source>
        <dbReference type="Proteomes" id="UP000183031"/>
    </source>
</evidence>
<dbReference type="InterPro" id="IPR002830">
    <property type="entry name" value="UbiD"/>
</dbReference>
<evidence type="ECO:0000313" key="4">
    <source>
        <dbReference type="EMBL" id="SCX77653.1"/>
    </source>
</evidence>
<evidence type="ECO:0000259" key="3">
    <source>
        <dbReference type="Pfam" id="PF20696"/>
    </source>
</evidence>
<dbReference type="PANTHER" id="PTHR30108">
    <property type="entry name" value="3-OCTAPRENYL-4-HYDROXYBENZOATE CARBOXY-LYASE-RELATED"/>
    <property type="match status" value="1"/>
</dbReference>